<dbReference type="PROSITE" id="PS50011">
    <property type="entry name" value="PROTEIN_KINASE_DOM"/>
    <property type="match status" value="1"/>
</dbReference>
<keyword evidence="1" id="KW-0067">ATP-binding</keyword>
<feature type="region of interest" description="Disordered" evidence="2">
    <location>
        <begin position="1"/>
        <end position="93"/>
    </location>
</feature>
<dbReference type="InterPro" id="IPR017441">
    <property type="entry name" value="Protein_kinase_ATP_BS"/>
</dbReference>
<proteinExistence type="evidence at transcript level"/>
<dbReference type="SUPFAM" id="SSF56112">
    <property type="entry name" value="Protein kinase-like (PK-like)"/>
    <property type="match status" value="1"/>
</dbReference>
<dbReference type="Pfam" id="PF00069">
    <property type="entry name" value="Pkinase"/>
    <property type="match status" value="1"/>
</dbReference>
<keyword evidence="1" id="KW-0547">Nucleotide-binding</keyword>
<accession>F1L4W7</accession>
<dbReference type="InterPro" id="IPR011009">
    <property type="entry name" value="Kinase-like_dom_sf"/>
</dbReference>
<dbReference type="InterPro" id="IPR000719">
    <property type="entry name" value="Prot_kinase_dom"/>
</dbReference>
<name>F1L4W7_ASCSU</name>
<sequence length="409" mass="47108">MKNEKGKAKNNECIRKGRKSLYTKSKNEDVEERSNAQKGDDDAEDDDGPGDRKLLTCGELNFSSKQSSSTQGPEDETKRQKNRSSKQSRKFRRKLDEGTIIRTQINRYRVLGLVGSGGFGDVYSIERLQRKDEEISAVFAMKTEIKSVDGSNIDRLKIETTILELCAALQPERRQHFVRMIDKGHTGEFKFIVMDLVGMSLDFIQLRMPGNHFSYSTCTNLGLQTIDAIADLHDLGYIHRDVKPQNFSVGAGKMADTIFLLDFGIVRKYTIDGCNLVRLPRAIVRFVGTVRYASRNCHRSRDQCRRDDLESWLYMFLEFIDLKALPWAKKIDKNVVCALKEKFFAGNFPKMVTLLPREISKIIDYIDSLTYPSLPDYEYIKEMLRRAAQRRKANLNERFDWQMDASCQN</sequence>
<feature type="compositionally biased region" description="Basic and acidic residues" evidence="2">
    <location>
        <begin position="25"/>
        <end position="40"/>
    </location>
</feature>
<dbReference type="PANTHER" id="PTHR11909">
    <property type="entry name" value="CASEIN KINASE-RELATED"/>
    <property type="match status" value="1"/>
</dbReference>
<evidence type="ECO:0000313" key="4">
    <source>
        <dbReference type="EMBL" id="ADY45171.1"/>
    </source>
</evidence>
<protein>
    <submittedName>
        <fullName evidence="4">Tau-tubulin kinase 2</fullName>
    </submittedName>
</protein>
<dbReference type="GO" id="GO:0004672">
    <property type="term" value="F:protein kinase activity"/>
    <property type="evidence" value="ECO:0007669"/>
    <property type="project" value="InterPro"/>
</dbReference>
<organism evidence="4">
    <name type="scientific">Ascaris suum</name>
    <name type="common">Pig roundworm</name>
    <name type="synonym">Ascaris lumbricoides</name>
    <dbReference type="NCBI Taxonomy" id="6253"/>
    <lineage>
        <taxon>Eukaryota</taxon>
        <taxon>Metazoa</taxon>
        <taxon>Ecdysozoa</taxon>
        <taxon>Nematoda</taxon>
        <taxon>Chromadorea</taxon>
        <taxon>Rhabditida</taxon>
        <taxon>Spirurina</taxon>
        <taxon>Ascaridomorpha</taxon>
        <taxon>Ascaridoidea</taxon>
        <taxon>Ascarididae</taxon>
        <taxon>Ascaris</taxon>
    </lineage>
</organism>
<reference evidence="4" key="1">
    <citation type="journal article" date="2011" name="Genome Res.">
        <title>Deep small RNA sequencing from the nematode Ascaris reveals conservation, functional diversification, and novel developmental profiles.</title>
        <authorList>
            <person name="Wang J."/>
            <person name="Czech B."/>
            <person name="Crunk A."/>
            <person name="Wallace A."/>
            <person name="Mitreva M."/>
            <person name="Hannon G.J."/>
            <person name="Davis R.E."/>
        </authorList>
    </citation>
    <scope>NUCLEOTIDE SEQUENCE</scope>
</reference>
<feature type="compositionally biased region" description="Basic residues" evidence="2">
    <location>
        <begin position="80"/>
        <end position="93"/>
    </location>
</feature>
<evidence type="ECO:0000256" key="2">
    <source>
        <dbReference type="SAM" id="MobiDB-lite"/>
    </source>
</evidence>
<dbReference type="GO" id="GO:0005524">
    <property type="term" value="F:ATP binding"/>
    <property type="evidence" value="ECO:0007669"/>
    <property type="project" value="UniProtKB-UniRule"/>
</dbReference>
<dbReference type="Gene3D" id="1.10.510.10">
    <property type="entry name" value="Transferase(Phosphotransferase) domain 1"/>
    <property type="match status" value="1"/>
</dbReference>
<feature type="compositionally biased region" description="Polar residues" evidence="2">
    <location>
        <begin position="61"/>
        <end position="72"/>
    </location>
</feature>
<dbReference type="AlphaFoldDB" id="F1L4W7"/>
<evidence type="ECO:0000259" key="3">
    <source>
        <dbReference type="PROSITE" id="PS50011"/>
    </source>
</evidence>
<dbReference type="EMBL" id="JI171405">
    <property type="protein sequence ID" value="ADY45171.1"/>
    <property type="molecule type" value="mRNA"/>
</dbReference>
<feature type="domain" description="Protein kinase" evidence="3">
    <location>
        <begin position="108"/>
        <end position="409"/>
    </location>
</feature>
<feature type="binding site" evidence="1">
    <location>
        <position position="142"/>
    </location>
    <ligand>
        <name>ATP</name>
        <dbReference type="ChEBI" id="CHEBI:30616"/>
    </ligand>
</feature>
<dbReference type="SMART" id="SM00220">
    <property type="entry name" value="S_TKc"/>
    <property type="match status" value="1"/>
</dbReference>
<dbReference type="InterPro" id="IPR050235">
    <property type="entry name" value="CK1_Ser-Thr_kinase"/>
</dbReference>
<evidence type="ECO:0000256" key="1">
    <source>
        <dbReference type="PROSITE-ProRule" id="PRU10141"/>
    </source>
</evidence>
<keyword evidence="4" id="KW-0808">Transferase</keyword>
<dbReference type="PROSITE" id="PS00107">
    <property type="entry name" value="PROTEIN_KINASE_ATP"/>
    <property type="match status" value="1"/>
</dbReference>
<feature type="compositionally biased region" description="Basic and acidic residues" evidence="2">
    <location>
        <begin position="1"/>
        <end position="15"/>
    </location>
</feature>
<keyword evidence="4" id="KW-0418">Kinase</keyword>